<sequence>MIVIAQSTHDTATVPMTHSKAKSTSSISTKQTSEFACLLKQVRTRDEYQPLITLVSLGAKGHSPRSRGKLPSTLQDFGDKSPCSITDANSSTGSCFGSLIGMSKEENYSNHSNSVTFPFSLTMPVMAMGTTSVEEQLVEMARAIAKLTKMVDEKDMQITSLINKVEAQVQSTGESSHGLNHPSNVASPLDDAPHTYRTM</sequence>
<keyword evidence="3" id="KW-1185">Reference proteome</keyword>
<protein>
    <submittedName>
        <fullName evidence="2">Uncharacterized protein</fullName>
    </submittedName>
</protein>
<name>A0ABY9C769_VITVI</name>
<reference evidence="2 3" key="1">
    <citation type="journal article" date="2023" name="Hortic Res">
        <title>The complete reference genome for grapevine (Vitis vinifera L.) genetics and breeding.</title>
        <authorList>
            <person name="Shi X."/>
            <person name="Cao S."/>
            <person name="Wang X."/>
            <person name="Huang S."/>
            <person name="Wang Y."/>
            <person name="Liu Z."/>
            <person name="Liu W."/>
            <person name="Leng X."/>
            <person name="Peng Y."/>
            <person name="Wang N."/>
            <person name="Wang Y."/>
            <person name="Ma Z."/>
            <person name="Xu X."/>
            <person name="Zhang F."/>
            <person name="Xue H."/>
            <person name="Zhong H."/>
            <person name="Wang Y."/>
            <person name="Zhang K."/>
            <person name="Velt A."/>
            <person name="Avia K."/>
            <person name="Holtgrawe D."/>
            <person name="Grimplet J."/>
            <person name="Matus J.T."/>
            <person name="Ware D."/>
            <person name="Wu X."/>
            <person name="Wang H."/>
            <person name="Liu C."/>
            <person name="Fang Y."/>
            <person name="Rustenholz C."/>
            <person name="Cheng Z."/>
            <person name="Xiao H."/>
            <person name="Zhou Y."/>
        </authorList>
    </citation>
    <scope>NUCLEOTIDE SEQUENCE [LARGE SCALE GENOMIC DNA]</scope>
    <source>
        <strain evidence="3">cv. Pinot noir / PN40024</strain>
        <tissue evidence="2">Leaf</tissue>
    </source>
</reference>
<dbReference type="EMBL" id="CP126654">
    <property type="protein sequence ID" value="WJZ90005.1"/>
    <property type="molecule type" value="Genomic_DNA"/>
</dbReference>
<evidence type="ECO:0000313" key="3">
    <source>
        <dbReference type="Proteomes" id="UP001227230"/>
    </source>
</evidence>
<evidence type="ECO:0000256" key="1">
    <source>
        <dbReference type="SAM" id="MobiDB-lite"/>
    </source>
</evidence>
<accession>A0ABY9C769</accession>
<dbReference type="Proteomes" id="UP001227230">
    <property type="component" value="Chromosome 7"/>
</dbReference>
<gene>
    <name evidence="2" type="ORF">VitviT2T_009183</name>
</gene>
<organism evidence="2 3">
    <name type="scientific">Vitis vinifera</name>
    <name type="common">Grape</name>
    <dbReference type="NCBI Taxonomy" id="29760"/>
    <lineage>
        <taxon>Eukaryota</taxon>
        <taxon>Viridiplantae</taxon>
        <taxon>Streptophyta</taxon>
        <taxon>Embryophyta</taxon>
        <taxon>Tracheophyta</taxon>
        <taxon>Spermatophyta</taxon>
        <taxon>Magnoliopsida</taxon>
        <taxon>eudicotyledons</taxon>
        <taxon>Gunneridae</taxon>
        <taxon>Pentapetalae</taxon>
        <taxon>rosids</taxon>
        <taxon>Vitales</taxon>
        <taxon>Vitaceae</taxon>
        <taxon>Viteae</taxon>
        <taxon>Vitis</taxon>
    </lineage>
</organism>
<feature type="region of interest" description="Disordered" evidence="1">
    <location>
        <begin position="172"/>
        <end position="199"/>
    </location>
</feature>
<evidence type="ECO:0000313" key="2">
    <source>
        <dbReference type="EMBL" id="WJZ90005.1"/>
    </source>
</evidence>
<proteinExistence type="predicted"/>
<feature type="compositionally biased region" description="Polar residues" evidence="1">
    <location>
        <begin position="172"/>
        <end position="186"/>
    </location>
</feature>